<gene>
    <name evidence="2" type="ORF">PLEPLA_LOCUS30163</name>
</gene>
<name>A0A9N7YYJ5_PLEPL</name>
<feature type="compositionally biased region" description="Low complexity" evidence="1">
    <location>
        <begin position="85"/>
        <end position="96"/>
    </location>
</feature>
<keyword evidence="3" id="KW-1185">Reference proteome</keyword>
<evidence type="ECO:0000313" key="3">
    <source>
        <dbReference type="Proteomes" id="UP001153269"/>
    </source>
</evidence>
<evidence type="ECO:0000313" key="2">
    <source>
        <dbReference type="EMBL" id="CAB1442489.1"/>
    </source>
</evidence>
<evidence type="ECO:0000256" key="1">
    <source>
        <dbReference type="SAM" id="MobiDB-lite"/>
    </source>
</evidence>
<sequence length="166" mass="17969">SPSSSFPLTLTRPLEYTLMETAANTQRFLCSPSPHLYILQVTGGSIPLILISSPHATDLPRSPVAPPLDSCFLRPARPANRRPPSRWAARSPSSSPKGREGCKRRFTFPPPGHRKTILEGEELALERPSTSEAPPLQIQRLPQSLTGGAGIHPVAPADHRGTRTSS</sequence>
<reference evidence="2" key="1">
    <citation type="submission" date="2020-03" db="EMBL/GenBank/DDBJ databases">
        <authorList>
            <person name="Weist P."/>
        </authorList>
    </citation>
    <scope>NUCLEOTIDE SEQUENCE</scope>
</reference>
<comment type="caution">
    <text evidence="2">The sequence shown here is derived from an EMBL/GenBank/DDBJ whole genome shotgun (WGS) entry which is preliminary data.</text>
</comment>
<dbReference type="EMBL" id="CADEAL010002867">
    <property type="protein sequence ID" value="CAB1442489.1"/>
    <property type="molecule type" value="Genomic_DNA"/>
</dbReference>
<organism evidence="2 3">
    <name type="scientific">Pleuronectes platessa</name>
    <name type="common">European plaice</name>
    <dbReference type="NCBI Taxonomy" id="8262"/>
    <lineage>
        <taxon>Eukaryota</taxon>
        <taxon>Metazoa</taxon>
        <taxon>Chordata</taxon>
        <taxon>Craniata</taxon>
        <taxon>Vertebrata</taxon>
        <taxon>Euteleostomi</taxon>
        <taxon>Actinopterygii</taxon>
        <taxon>Neopterygii</taxon>
        <taxon>Teleostei</taxon>
        <taxon>Neoteleostei</taxon>
        <taxon>Acanthomorphata</taxon>
        <taxon>Carangaria</taxon>
        <taxon>Pleuronectiformes</taxon>
        <taxon>Pleuronectoidei</taxon>
        <taxon>Pleuronectidae</taxon>
        <taxon>Pleuronectes</taxon>
    </lineage>
</organism>
<feature type="region of interest" description="Disordered" evidence="1">
    <location>
        <begin position="73"/>
        <end position="166"/>
    </location>
</feature>
<accession>A0A9N7YYJ5</accession>
<feature type="non-terminal residue" evidence="2">
    <location>
        <position position="1"/>
    </location>
</feature>
<proteinExistence type="predicted"/>
<protein>
    <submittedName>
        <fullName evidence="2">Uncharacterized protein</fullName>
    </submittedName>
</protein>
<dbReference type="Proteomes" id="UP001153269">
    <property type="component" value="Unassembled WGS sequence"/>
</dbReference>
<feature type="compositionally biased region" description="Basic and acidic residues" evidence="1">
    <location>
        <begin position="157"/>
        <end position="166"/>
    </location>
</feature>
<dbReference type="AlphaFoldDB" id="A0A9N7YYJ5"/>